<dbReference type="GO" id="GO:0061542">
    <property type="term" value="F:3-demethylubiquinol 3-O-methyltransferase activity"/>
    <property type="evidence" value="ECO:0007669"/>
    <property type="project" value="UniProtKB-EC"/>
</dbReference>
<keyword evidence="5" id="KW-1185">Reference proteome</keyword>
<dbReference type="EC" id="2.1.1.222" evidence="4"/>
<accession>A0ABV8U1T7</accession>
<dbReference type="Pfam" id="PF13649">
    <property type="entry name" value="Methyltransf_25"/>
    <property type="match status" value="1"/>
</dbReference>
<dbReference type="SUPFAM" id="SSF53335">
    <property type="entry name" value="S-adenosyl-L-methionine-dependent methyltransferases"/>
    <property type="match status" value="1"/>
</dbReference>
<evidence type="ECO:0000313" key="5">
    <source>
        <dbReference type="Proteomes" id="UP001595823"/>
    </source>
</evidence>
<name>A0ABV8U1T7_9ACTN</name>
<proteinExistence type="predicted"/>
<dbReference type="Gene3D" id="3.40.50.150">
    <property type="entry name" value="Vaccinia Virus protein VP39"/>
    <property type="match status" value="1"/>
</dbReference>
<dbReference type="RefSeq" id="WP_380623020.1">
    <property type="nucleotide sequence ID" value="NZ_JBHSDK010000021.1"/>
</dbReference>
<evidence type="ECO:0000259" key="3">
    <source>
        <dbReference type="Pfam" id="PF13649"/>
    </source>
</evidence>
<dbReference type="Proteomes" id="UP001595823">
    <property type="component" value="Unassembled WGS sequence"/>
</dbReference>
<dbReference type="InterPro" id="IPR029063">
    <property type="entry name" value="SAM-dependent_MTases_sf"/>
</dbReference>
<feature type="region of interest" description="Disordered" evidence="2">
    <location>
        <begin position="184"/>
        <end position="234"/>
    </location>
</feature>
<comment type="caution">
    <text evidence="4">The sequence shown here is derived from an EMBL/GenBank/DDBJ whole genome shotgun (WGS) entry which is preliminary data.</text>
</comment>
<evidence type="ECO:0000256" key="1">
    <source>
        <dbReference type="ARBA" id="ARBA00022679"/>
    </source>
</evidence>
<dbReference type="InterPro" id="IPR041698">
    <property type="entry name" value="Methyltransf_25"/>
</dbReference>
<sequence>MSREFDRDYWEERHQSPAFAEGVRLPSPHLQAEVADLEPGVALDAGCGDGANTRWLAERGWTVTGVDFSPTALERARERTAELAPEEADRLTWVRADLTEWKPEQSRYDLVTSLFVHPAGSRDDLFRGLADAVAPGGTLLIMGHHPAEQFDGVYGTDSDEAFFTPEAVTALLDPADWEVDTAEAMQRTSHGSHGRPGEREHCANGSHAPHGDHGHGDGGEVSVHDTVVRARRIR</sequence>
<feature type="compositionally biased region" description="Basic and acidic residues" evidence="2">
    <location>
        <begin position="209"/>
        <end position="228"/>
    </location>
</feature>
<gene>
    <name evidence="4" type="ORF">ACFPET_16360</name>
</gene>
<dbReference type="EC" id="2.1.1.64" evidence="4"/>
<dbReference type="EMBL" id="JBHSDK010000021">
    <property type="protein sequence ID" value="MFC4336775.1"/>
    <property type="molecule type" value="Genomic_DNA"/>
</dbReference>
<feature type="domain" description="Methyltransferase" evidence="3">
    <location>
        <begin position="43"/>
        <end position="137"/>
    </location>
</feature>
<protein>
    <submittedName>
        <fullName evidence="4">Class I SAM-dependent methyltransferase</fullName>
        <ecNumber evidence="4">2.1.1.222</ecNumber>
        <ecNumber evidence="4">2.1.1.64</ecNumber>
    </submittedName>
</protein>
<dbReference type="CDD" id="cd02440">
    <property type="entry name" value="AdoMet_MTases"/>
    <property type="match status" value="1"/>
</dbReference>
<keyword evidence="4" id="KW-0489">Methyltransferase</keyword>
<dbReference type="GO" id="GO:0032259">
    <property type="term" value="P:methylation"/>
    <property type="evidence" value="ECO:0007669"/>
    <property type="project" value="UniProtKB-KW"/>
</dbReference>
<dbReference type="PANTHER" id="PTHR43861">
    <property type="entry name" value="TRANS-ACONITATE 2-METHYLTRANSFERASE-RELATED"/>
    <property type="match status" value="1"/>
</dbReference>
<reference evidence="5" key="1">
    <citation type="journal article" date="2019" name="Int. J. Syst. Evol. Microbiol.">
        <title>The Global Catalogue of Microorganisms (GCM) 10K type strain sequencing project: providing services to taxonomists for standard genome sequencing and annotation.</title>
        <authorList>
            <consortium name="The Broad Institute Genomics Platform"/>
            <consortium name="The Broad Institute Genome Sequencing Center for Infectious Disease"/>
            <person name="Wu L."/>
            <person name="Ma J."/>
        </authorList>
    </citation>
    <scope>NUCLEOTIDE SEQUENCE [LARGE SCALE GENOMIC DNA]</scope>
    <source>
        <strain evidence="5">IBRC-M 10908</strain>
    </source>
</reference>
<evidence type="ECO:0000313" key="4">
    <source>
        <dbReference type="EMBL" id="MFC4336775.1"/>
    </source>
</evidence>
<organism evidence="4 5">
    <name type="scientific">Salininema proteolyticum</name>
    <dbReference type="NCBI Taxonomy" id="1607685"/>
    <lineage>
        <taxon>Bacteria</taxon>
        <taxon>Bacillati</taxon>
        <taxon>Actinomycetota</taxon>
        <taxon>Actinomycetes</taxon>
        <taxon>Glycomycetales</taxon>
        <taxon>Glycomycetaceae</taxon>
        <taxon>Salininema</taxon>
    </lineage>
</organism>
<keyword evidence="1 4" id="KW-0808">Transferase</keyword>
<evidence type="ECO:0000256" key="2">
    <source>
        <dbReference type="SAM" id="MobiDB-lite"/>
    </source>
</evidence>
<dbReference type="GO" id="GO:0102208">
    <property type="term" value="F:2-polyprenyl-6-hydroxyphenol methylase activity"/>
    <property type="evidence" value="ECO:0007669"/>
    <property type="project" value="UniProtKB-EC"/>
</dbReference>